<feature type="domain" description="MRH" evidence="11">
    <location>
        <begin position="639"/>
        <end position="844"/>
    </location>
</feature>
<comment type="similarity">
    <text evidence="2">Belongs to the ELAPOR family.</text>
</comment>
<dbReference type="PROSITE" id="PS51914">
    <property type="entry name" value="MRH"/>
    <property type="match status" value="1"/>
</dbReference>
<dbReference type="Gene3D" id="2.10.50.10">
    <property type="entry name" value="Tumor Necrosis Factor Receptor, subunit A, domain 2"/>
    <property type="match status" value="3"/>
</dbReference>
<accession>A0A8C5TMH9</accession>
<dbReference type="InterPro" id="IPR056610">
    <property type="entry name" value="Elapor1/2_TNFR-like"/>
</dbReference>
<evidence type="ECO:0000259" key="11">
    <source>
        <dbReference type="PROSITE" id="PS51914"/>
    </source>
</evidence>
<name>A0A8C5TMH9_9PASS</name>
<keyword evidence="8" id="KW-1015">Disulfide bond</keyword>
<reference evidence="12" key="2">
    <citation type="submission" date="2025-09" db="UniProtKB">
        <authorList>
            <consortium name="Ensembl"/>
        </authorList>
    </citation>
    <scope>IDENTIFICATION</scope>
</reference>
<evidence type="ECO:0000256" key="5">
    <source>
        <dbReference type="ARBA" id="ARBA00022729"/>
    </source>
</evidence>
<dbReference type="InterPro" id="IPR056608">
    <property type="entry name" value="Elapor1/2_GBD"/>
</dbReference>
<reference evidence="12" key="1">
    <citation type="submission" date="2025-08" db="UniProtKB">
        <authorList>
            <consortium name="Ensembl"/>
        </authorList>
    </citation>
    <scope>IDENTIFICATION</scope>
</reference>
<dbReference type="PANTHER" id="PTHR22727:SF3">
    <property type="entry name" value="ENDOSOME_LYSOSOME-ASSOCIATED APOPTOSIS AND AUTOPHAGY REGULATOR FAMILY MEMBER 2"/>
    <property type="match status" value="1"/>
</dbReference>
<evidence type="ECO:0000256" key="3">
    <source>
        <dbReference type="ARBA" id="ARBA00022475"/>
    </source>
</evidence>
<dbReference type="InterPro" id="IPR009011">
    <property type="entry name" value="Man6P_isomerase_rcpt-bd_dom_sf"/>
</dbReference>
<dbReference type="SUPFAM" id="SSF50911">
    <property type="entry name" value="Mannose 6-phosphate receptor domain"/>
    <property type="match status" value="1"/>
</dbReference>
<dbReference type="InterPro" id="IPR044865">
    <property type="entry name" value="MRH_dom"/>
</dbReference>
<dbReference type="AlphaFoldDB" id="A0A8C5TMH9"/>
<dbReference type="Pfam" id="PF23087">
    <property type="entry name" value="MRH_ELAPOR1_9th"/>
    <property type="match status" value="1"/>
</dbReference>
<dbReference type="Proteomes" id="UP000694560">
    <property type="component" value="Unplaced"/>
</dbReference>
<evidence type="ECO:0000256" key="8">
    <source>
        <dbReference type="ARBA" id="ARBA00023157"/>
    </source>
</evidence>
<dbReference type="SMART" id="SM01411">
    <property type="entry name" value="Ephrin_rec_like"/>
    <property type="match status" value="4"/>
</dbReference>
<dbReference type="Ensembl" id="ENSMCST00000008456.1">
    <property type="protein sequence ID" value="ENSMCSP00000008258.1"/>
    <property type="gene ID" value="ENSMCSG00000005817.1"/>
</dbReference>
<dbReference type="Pfam" id="PF23032">
    <property type="entry name" value="GBD_ELAPOR1-like_3rd"/>
    <property type="match status" value="1"/>
</dbReference>
<evidence type="ECO:0000256" key="9">
    <source>
        <dbReference type="ARBA" id="ARBA00023180"/>
    </source>
</evidence>
<evidence type="ECO:0000256" key="6">
    <source>
        <dbReference type="ARBA" id="ARBA00022989"/>
    </source>
</evidence>
<keyword evidence="9" id="KW-0325">Glycoprotein</keyword>
<dbReference type="Pfam" id="PF23089">
    <property type="entry name" value="ELAPOR1_C"/>
    <property type="match status" value="1"/>
</dbReference>
<dbReference type="GO" id="GO:0030513">
    <property type="term" value="P:positive regulation of BMP signaling pathway"/>
    <property type="evidence" value="ECO:0007669"/>
    <property type="project" value="TreeGrafter"/>
</dbReference>
<dbReference type="Pfam" id="PF23031">
    <property type="entry name" value="GBD_ELAPOR1"/>
    <property type="match status" value="1"/>
</dbReference>
<dbReference type="SUPFAM" id="SSF57184">
    <property type="entry name" value="Growth factor receptor domain"/>
    <property type="match status" value="2"/>
</dbReference>
<evidence type="ECO:0000256" key="1">
    <source>
        <dbReference type="ARBA" id="ARBA00004251"/>
    </source>
</evidence>
<dbReference type="InterPro" id="IPR056609">
    <property type="entry name" value="Elapor1-like_3rd"/>
</dbReference>
<dbReference type="InterPro" id="IPR039181">
    <property type="entry name" value="Elapor1/2"/>
</dbReference>
<keyword evidence="6 10" id="KW-1133">Transmembrane helix</keyword>
<feature type="transmembrane region" description="Helical" evidence="10">
    <location>
        <begin position="893"/>
        <end position="917"/>
    </location>
</feature>
<dbReference type="InterPro" id="IPR056606">
    <property type="entry name" value="Elapor1/2_C"/>
</dbReference>
<dbReference type="InterPro" id="IPR056607">
    <property type="entry name" value="Elapor1/2_MRH"/>
</dbReference>
<keyword evidence="7 10" id="KW-0472">Membrane</keyword>
<evidence type="ECO:0000256" key="10">
    <source>
        <dbReference type="SAM" id="Phobius"/>
    </source>
</evidence>
<dbReference type="Pfam" id="PF23091">
    <property type="entry name" value="TNFR_ELAPOR1_6th"/>
    <property type="match status" value="1"/>
</dbReference>
<dbReference type="OrthoDB" id="439917at2759"/>
<keyword evidence="5" id="KW-0732">Signal</keyword>
<evidence type="ECO:0000313" key="13">
    <source>
        <dbReference type="Proteomes" id="UP000694560"/>
    </source>
</evidence>
<evidence type="ECO:0000256" key="7">
    <source>
        <dbReference type="ARBA" id="ARBA00023136"/>
    </source>
</evidence>
<evidence type="ECO:0000256" key="2">
    <source>
        <dbReference type="ARBA" id="ARBA00007627"/>
    </source>
</evidence>
<comment type="subcellular location">
    <subcellularLocation>
        <location evidence="1">Cell membrane</location>
        <topology evidence="1">Single-pass type I membrane protein</topology>
    </subcellularLocation>
</comment>
<organism evidence="12 13">
    <name type="scientific">Malurus cyaneus samueli</name>
    <dbReference type="NCBI Taxonomy" id="2593467"/>
    <lineage>
        <taxon>Eukaryota</taxon>
        <taxon>Metazoa</taxon>
        <taxon>Chordata</taxon>
        <taxon>Craniata</taxon>
        <taxon>Vertebrata</taxon>
        <taxon>Euteleostomi</taxon>
        <taxon>Archelosauria</taxon>
        <taxon>Archosauria</taxon>
        <taxon>Dinosauria</taxon>
        <taxon>Saurischia</taxon>
        <taxon>Theropoda</taxon>
        <taxon>Coelurosauria</taxon>
        <taxon>Aves</taxon>
        <taxon>Neognathae</taxon>
        <taxon>Neoaves</taxon>
        <taxon>Telluraves</taxon>
        <taxon>Australaves</taxon>
        <taxon>Passeriformes</taxon>
        <taxon>Meliphagoidea</taxon>
        <taxon>Maluridae</taxon>
        <taxon>Malurus</taxon>
    </lineage>
</organism>
<dbReference type="GO" id="GO:0005886">
    <property type="term" value="C:plasma membrane"/>
    <property type="evidence" value="ECO:0007669"/>
    <property type="project" value="UniProtKB-SubCell"/>
</dbReference>
<keyword evidence="13" id="KW-1185">Reference proteome</keyword>
<dbReference type="InterPro" id="IPR009030">
    <property type="entry name" value="Growth_fac_rcpt_cys_sf"/>
</dbReference>
<keyword evidence="4 10" id="KW-0812">Transmembrane</keyword>
<sequence>MEKTPSKLSGYFPPDASGEKEMFLGCSISLSPLQELLICKCYDETETLCNCLQTDYHFEYTECDSSGSRWRVAVPNPSVECSGLPDPVKGKECTFSCASGEYLEMKNQACSKCAEGTYSLGSGIKFDEWDELPAGFSNVATFMDTAVGSSEGKADSCNNSSWTPRGNYIESNRDDCTVSLIYAVHLKKSGSVFFEYQYIDNNIFFEFFIQNDQCKEMESTADKWVKLTDNGEWGSHSVTLKSGSNILYWRTTGILMGSKVVKPVLVKNITIEGVAYTSECFACKPGTFSDKPGASGCQVCPRDTYSEKGAKECTKCKEEMYYAEEGSSACIERPPCTSKDFFQIHTPCDKEGKTQIMYKWIEPKICREDLPGALTLPPSGERQDCPPCNPGFYNNASSSCTPCPPGTFSDGTQECKACPAGTEPALGFEYKWWNILPGNMKTSCFNVGNSKCDGMNGWEVAGDHIQSGAGGSDNDYLILNLHIPGFKPPTSVTGATGSELGRITFIFETICSADCVLYFMADVNRKNTNVVESWERNVSTSLCLGRQFINDMAKIYSITVTNAVDGVASSCRACALGSEQSGSSCVPCPPGHYIEKESSQCKECPADTFLSIHQVYGREACIPCGPGSKSTKDHSACYSDCLVSYVKDNQSLNYNFSNLSQVGSLMSGPSFTSRGTKFFHFFNISLCGNEGKKMAICTDNITDVTLKDMVAESEDFSNFVGAFVCQSTIIPSDSKGFRTALALQSNSLADRFLGATVETTLENISIKADMFPPSPIKIPDVHFFYKSSTVTTSCENGRATVVAMRCNPNKPNQGELSVPSSCPAGTCDGCTFYFMWESAEACPLCTEQDYHEIEGACKKGFQETLYVWNEPKHCIKGVSLPEKRTSPCETVDFWLKVGAGVGAFTAVLLIALTCYFWKKNQKLEYKYSKLVMTTNSKECELPAADSCAIMEGEDNEEEIVYSNKQSLLGKLKSLATKVSILLKWVS</sequence>
<protein>
    <submittedName>
        <fullName evidence="12">Endosome-lysosome associated apoptosis and autophagy regulator family member 2</fullName>
    </submittedName>
</protein>
<dbReference type="PANTHER" id="PTHR22727">
    <property type="entry name" value="PROTEIN CBG13728"/>
    <property type="match status" value="1"/>
</dbReference>
<proteinExistence type="inferred from homology"/>
<evidence type="ECO:0000313" key="12">
    <source>
        <dbReference type="Ensembl" id="ENSMCSP00000008258.1"/>
    </source>
</evidence>
<evidence type="ECO:0000256" key="4">
    <source>
        <dbReference type="ARBA" id="ARBA00022692"/>
    </source>
</evidence>
<keyword evidence="3" id="KW-1003">Cell membrane</keyword>